<keyword evidence="2" id="KW-1185">Reference proteome</keyword>
<reference evidence="1 2" key="1">
    <citation type="submission" date="2011-07" db="EMBL/GenBank/DDBJ databases">
        <title>The complete genome of chromosome of Emticicia oligotrophica DSM 17448.</title>
        <authorList>
            <consortium name="US DOE Joint Genome Institute (JGI-PGF)"/>
            <person name="Lucas S."/>
            <person name="Han J."/>
            <person name="Lapidus A."/>
            <person name="Bruce D."/>
            <person name="Goodwin L."/>
            <person name="Pitluck S."/>
            <person name="Peters L."/>
            <person name="Kyrpides N."/>
            <person name="Mavromatis K."/>
            <person name="Ivanova N."/>
            <person name="Ovchinnikova G."/>
            <person name="Teshima H."/>
            <person name="Detter J.C."/>
            <person name="Tapia R."/>
            <person name="Han C."/>
            <person name="Land M."/>
            <person name="Hauser L."/>
            <person name="Markowitz V."/>
            <person name="Cheng J.-F."/>
            <person name="Hugenholtz P."/>
            <person name="Woyke T."/>
            <person name="Wu D."/>
            <person name="Tindall B."/>
            <person name="Pomrenke H."/>
            <person name="Brambilla E."/>
            <person name="Klenk H.-P."/>
            <person name="Eisen J.A."/>
        </authorList>
    </citation>
    <scope>NUCLEOTIDE SEQUENCE [LARGE SCALE GENOMIC DNA]</scope>
    <source>
        <strain evidence="1 2">DSM 17448</strain>
    </source>
</reference>
<sequence length="285" mass="33151">MQKITAYIKDFITRNTDLDLIVNPNDFPDTPYDFIFIPQQKLVIHCISIGIELGSTYFFQELSHIFTPKNLKVIHLWEDIWYSKQPIVESRLRALLGKSDTIPARLTKVSRIEKPVLDKFLEDNHLQGKTNAKLKYGLWLPKQYFRVLHDESFRLETSEKESLLVAVASFSNAKKIVRDGQVFRSYEMIRFANYKGLTVVGGLNKLLKKFIEENSPDDIMTYADADWSDGSNYEKLGFERITQTPPIAFWVDKETFTRKYIEDTIGKANVYNAGNWKFLMKLKNA</sequence>
<dbReference type="EMBL" id="CP002961">
    <property type="protein sequence ID" value="AFK02283.1"/>
    <property type="molecule type" value="Genomic_DNA"/>
</dbReference>
<evidence type="ECO:0000313" key="2">
    <source>
        <dbReference type="Proteomes" id="UP000002875"/>
    </source>
</evidence>
<proteinExistence type="predicted"/>
<accession>A0ABM5MYN8</accession>
<evidence type="ECO:0000313" key="1">
    <source>
        <dbReference type="EMBL" id="AFK02283.1"/>
    </source>
</evidence>
<dbReference type="Proteomes" id="UP000002875">
    <property type="component" value="Chromosome"/>
</dbReference>
<protein>
    <recommendedName>
        <fullName evidence="3">GNAT family N-acetyltransferase</fullName>
    </recommendedName>
</protein>
<name>A0ABM5MYN8_EMTOG</name>
<gene>
    <name evidence="1" type="ordered locus">Emtol_1134</name>
</gene>
<dbReference type="RefSeq" id="WP_015027983.1">
    <property type="nucleotide sequence ID" value="NC_018748.1"/>
</dbReference>
<evidence type="ECO:0008006" key="3">
    <source>
        <dbReference type="Google" id="ProtNLM"/>
    </source>
</evidence>
<organism evidence="1 2">
    <name type="scientific">Emticicia oligotrophica (strain DSM 17448 / CIP 109782 / MTCC 6937 / GPTSA100-15)</name>
    <dbReference type="NCBI Taxonomy" id="929562"/>
    <lineage>
        <taxon>Bacteria</taxon>
        <taxon>Pseudomonadati</taxon>
        <taxon>Bacteroidota</taxon>
        <taxon>Cytophagia</taxon>
        <taxon>Cytophagales</taxon>
        <taxon>Leadbetterellaceae</taxon>
        <taxon>Emticicia</taxon>
    </lineage>
</organism>